<organism evidence="5 6">
    <name type="scientific">Steroidobacter flavus</name>
    <dbReference type="NCBI Taxonomy" id="1842136"/>
    <lineage>
        <taxon>Bacteria</taxon>
        <taxon>Pseudomonadati</taxon>
        <taxon>Pseudomonadota</taxon>
        <taxon>Gammaproteobacteria</taxon>
        <taxon>Steroidobacterales</taxon>
        <taxon>Steroidobacteraceae</taxon>
        <taxon>Steroidobacter</taxon>
    </lineage>
</organism>
<proteinExistence type="inferred from homology"/>
<evidence type="ECO:0000256" key="3">
    <source>
        <dbReference type="ARBA" id="ARBA00022898"/>
    </source>
</evidence>
<dbReference type="Pfam" id="PF00202">
    <property type="entry name" value="Aminotran_3"/>
    <property type="match status" value="1"/>
</dbReference>
<dbReference type="InterPro" id="IPR015421">
    <property type="entry name" value="PyrdxlP-dep_Trfase_major"/>
</dbReference>
<dbReference type="EMBL" id="JBHSDU010000014">
    <property type="protein sequence ID" value="MFC4312730.1"/>
    <property type="molecule type" value="Genomic_DNA"/>
</dbReference>
<dbReference type="SUPFAM" id="SSF53383">
    <property type="entry name" value="PLP-dependent transferases"/>
    <property type="match status" value="1"/>
</dbReference>
<dbReference type="InterPro" id="IPR015422">
    <property type="entry name" value="PyrdxlP-dep_Trfase_small"/>
</dbReference>
<keyword evidence="5" id="KW-0808">Transferase</keyword>
<keyword evidence="6" id="KW-1185">Reference proteome</keyword>
<dbReference type="PROSITE" id="PS00600">
    <property type="entry name" value="AA_TRANSFER_CLASS_3"/>
    <property type="match status" value="1"/>
</dbReference>
<dbReference type="PANTHER" id="PTHR43094:SF1">
    <property type="entry name" value="AMINOTRANSFERASE CLASS-III"/>
    <property type="match status" value="1"/>
</dbReference>
<protein>
    <submittedName>
        <fullName evidence="5">Aspartate aminotransferase family protein</fullName>
    </submittedName>
</protein>
<evidence type="ECO:0000313" key="5">
    <source>
        <dbReference type="EMBL" id="MFC4312730.1"/>
    </source>
</evidence>
<comment type="cofactor">
    <cofactor evidence="1">
        <name>pyridoxal 5'-phosphate</name>
        <dbReference type="ChEBI" id="CHEBI:597326"/>
    </cofactor>
</comment>
<dbReference type="NCBIfam" id="NF005682">
    <property type="entry name" value="PRK07480.1"/>
    <property type="match status" value="1"/>
</dbReference>
<keyword evidence="3 4" id="KW-0663">Pyridoxal phosphate</keyword>
<reference evidence="6" key="1">
    <citation type="journal article" date="2019" name="Int. J. Syst. Evol. Microbiol.">
        <title>The Global Catalogue of Microorganisms (GCM) 10K type strain sequencing project: providing services to taxonomists for standard genome sequencing and annotation.</title>
        <authorList>
            <consortium name="The Broad Institute Genomics Platform"/>
            <consortium name="The Broad Institute Genome Sequencing Center for Infectious Disease"/>
            <person name="Wu L."/>
            <person name="Ma J."/>
        </authorList>
    </citation>
    <scope>NUCLEOTIDE SEQUENCE [LARGE SCALE GENOMIC DNA]</scope>
    <source>
        <strain evidence="6">CGMCC 1.10759</strain>
    </source>
</reference>
<keyword evidence="5" id="KW-0032">Aminotransferase</keyword>
<dbReference type="CDD" id="cd00610">
    <property type="entry name" value="OAT_like"/>
    <property type="match status" value="1"/>
</dbReference>
<evidence type="ECO:0000256" key="1">
    <source>
        <dbReference type="ARBA" id="ARBA00001933"/>
    </source>
</evidence>
<dbReference type="InterPro" id="IPR049704">
    <property type="entry name" value="Aminotrans_3_PPA_site"/>
</dbReference>
<evidence type="ECO:0000313" key="6">
    <source>
        <dbReference type="Proteomes" id="UP001595904"/>
    </source>
</evidence>
<dbReference type="InterPro" id="IPR015424">
    <property type="entry name" value="PyrdxlP-dep_Trfase"/>
</dbReference>
<evidence type="ECO:0000256" key="4">
    <source>
        <dbReference type="RuleBase" id="RU003560"/>
    </source>
</evidence>
<sequence length="458" mass="50838">MAEKRTTGEWQALDRAHHMHPFTDSKTLAARGTRVITRAEGVYVYDNEGNKILDGMAGLWCVAVGYGRRELVDAATRQLLDLPYYNSFFQTSTPTQIELAQKLSELTPPGLKHFFFANSGSEANDTIIRLARLYWSLMGKPNKRTFIGRTWGYHGSTVAASSLGGMPAMHTQDGKNLPEFAHISHPHWYLRGGDLSREEFGIQAARELETKILELGPENVAAFIGEPVQGAGGVIDPPMTYWPEIQRICRKYDVLLVADEVICGFGRLGHWFGSEMYDIKPDFMPMAKGLSSGYLPIAASAIHERIFEVINDKAGMVHHGYTYSGHPAACAVALANIELIKKEEIIERVRHDTAPYFRKAMEQVTNGHPIVGELRGVGLLAGFQLVKDKAKRTVFAPEQEVGIRCREFATQNNLIMRPLGQSTVVLSPPLVISHSEIDELADKVKRSLDATAKLFGFA</sequence>
<name>A0ABV8T039_9GAMM</name>
<comment type="similarity">
    <text evidence="2 4">Belongs to the class-III pyridoxal-phosphate-dependent aminotransferase family.</text>
</comment>
<dbReference type="PIRSF" id="PIRSF000521">
    <property type="entry name" value="Transaminase_4ab_Lys_Orn"/>
    <property type="match status" value="1"/>
</dbReference>
<dbReference type="NCBIfam" id="NF004767">
    <property type="entry name" value="PRK06105.1"/>
    <property type="match status" value="1"/>
</dbReference>
<dbReference type="Gene3D" id="3.90.1150.10">
    <property type="entry name" value="Aspartate Aminotransferase, domain 1"/>
    <property type="match status" value="1"/>
</dbReference>
<dbReference type="Proteomes" id="UP001595904">
    <property type="component" value="Unassembled WGS sequence"/>
</dbReference>
<comment type="caution">
    <text evidence="5">The sequence shown here is derived from an EMBL/GenBank/DDBJ whole genome shotgun (WGS) entry which is preliminary data.</text>
</comment>
<dbReference type="GO" id="GO:0008483">
    <property type="term" value="F:transaminase activity"/>
    <property type="evidence" value="ECO:0007669"/>
    <property type="project" value="UniProtKB-KW"/>
</dbReference>
<gene>
    <name evidence="5" type="ORF">ACFPN2_26835</name>
</gene>
<accession>A0ABV8T039</accession>
<dbReference type="Gene3D" id="3.40.640.10">
    <property type="entry name" value="Type I PLP-dependent aspartate aminotransferase-like (Major domain)"/>
    <property type="match status" value="1"/>
</dbReference>
<dbReference type="InterPro" id="IPR005814">
    <property type="entry name" value="Aminotrans_3"/>
</dbReference>
<evidence type="ECO:0000256" key="2">
    <source>
        <dbReference type="ARBA" id="ARBA00008954"/>
    </source>
</evidence>
<dbReference type="PANTHER" id="PTHR43094">
    <property type="entry name" value="AMINOTRANSFERASE"/>
    <property type="match status" value="1"/>
</dbReference>
<dbReference type="RefSeq" id="WP_380602371.1">
    <property type="nucleotide sequence ID" value="NZ_JBHSDU010000014.1"/>
</dbReference>